<dbReference type="EMBL" id="JABEBT010000076">
    <property type="protein sequence ID" value="KAF7633440.1"/>
    <property type="molecule type" value="Genomic_DNA"/>
</dbReference>
<evidence type="ECO:0000313" key="2">
    <source>
        <dbReference type="Proteomes" id="UP000605970"/>
    </source>
</evidence>
<protein>
    <submittedName>
        <fullName evidence="1">Uncharacterized protein</fullName>
    </submittedName>
</protein>
<reference evidence="1" key="1">
    <citation type="journal article" date="2020" name="Ecol. Evol.">
        <title>Genome structure and content of the rice root-knot nematode (Meloidogyne graminicola).</title>
        <authorList>
            <person name="Phan N.T."/>
            <person name="Danchin E.G.J."/>
            <person name="Klopp C."/>
            <person name="Perfus-Barbeoch L."/>
            <person name="Kozlowski D.K."/>
            <person name="Koutsovoulos G.D."/>
            <person name="Lopez-Roques C."/>
            <person name="Bouchez O."/>
            <person name="Zahm M."/>
            <person name="Besnard G."/>
            <person name="Bellafiore S."/>
        </authorList>
    </citation>
    <scope>NUCLEOTIDE SEQUENCE</scope>
    <source>
        <strain evidence="1">VN-18</strain>
    </source>
</reference>
<dbReference type="Proteomes" id="UP000605970">
    <property type="component" value="Unassembled WGS sequence"/>
</dbReference>
<comment type="caution">
    <text evidence="1">The sequence shown here is derived from an EMBL/GenBank/DDBJ whole genome shotgun (WGS) entry which is preliminary data.</text>
</comment>
<proteinExistence type="predicted"/>
<name>A0A8S9ZJC4_9BILA</name>
<evidence type="ECO:0000313" key="1">
    <source>
        <dbReference type="EMBL" id="KAF7633440.1"/>
    </source>
</evidence>
<gene>
    <name evidence="1" type="ORF">Mgra_00007127</name>
</gene>
<keyword evidence="2" id="KW-1185">Reference proteome</keyword>
<dbReference type="OrthoDB" id="5901703at2759"/>
<sequence length="115" mass="12992">MSDSGSESIGEYDLHLSSLTVDQFVQTVEQNGGHMILLKMVGRTRMINIWRAGWPLNRNQPMEEFLLDAVTAFNNQQRASHTRPTTPIFDRGSVALEVDLEGDVFVTATKRIEQK</sequence>
<accession>A0A8S9ZJC4</accession>
<organism evidence="1 2">
    <name type="scientific">Meloidogyne graminicola</name>
    <dbReference type="NCBI Taxonomy" id="189291"/>
    <lineage>
        <taxon>Eukaryota</taxon>
        <taxon>Metazoa</taxon>
        <taxon>Ecdysozoa</taxon>
        <taxon>Nematoda</taxon>
        <taxon>Chromadorea</taxon>
        <taxon>Rhabditida</taxon>
        <taxon>Tylenchina</taxon>
        <taxon>Tylenchomorpha</taxon>
        <taxon>Tylenchoidea</taxon>
        <taxon>Meloidogynidae</taxon>
        <taxon>Meloidogyninae</taxon>
        <taxon>Meloidogyne</taxon>
    </lineage>
</organism>
<dbReference type="AlphaFoldDB" id="A0A8S9ZJC4"/>